<dbReference type="Proteomes" id="UP000184476">
    <property type="component" value="Unassembled WGS sequence"/>
</dbReference>
<keyword evidence="7" id="KW-0436">Ligase</keyword>
<dbReference type="PANTHER" id="PTHR37422">
    <property type="entry name" value="TEICHURONIC ACID BIOSYNTHESIS PROTEIN TUAE"/>
    <property type="match status" value="1"/>
</dbReference>
<gene>
    <name evidence="7" type="ORF">SAMN05444392_105147</name>
</gene>
<dbReference type="GO" id="GO:0016874">
    <property type="term" value="F:ligase activity"/>
    <property type="evidence" value="ECO:0007669"/>
    <property type="project" value="UniProtKB-KW"/>
</dbReference>
<evidence type="ECO:0000313" key="7">
    <source>
        <dbReference type="EMBL" id="SHE96259.1"/>
    </source>
</evidence>
<feature type="transmembrane region" description="Helical" evidence="5">
    <location>
        <begin position="411"/>
        <end position="429"/>
    </location>
</feature>
<evidence type="ECO:0000256" key="3">
    <source>
        <dbReference type="ARBA" id="ARBA00022989"/>
    </source>
</evidence>
<evidence type="ECO:0000256" key="4">
    <source>
        <dbReference type="ARBA" id="ARBA00023136"/>
    </source>
</evidence>
<feature type="transmembrane region" description="Helical" evidence="5">
    <location>
        <begin position="370"/>
        <end position="391"/>
    </location>
</feature>
<dbReference type="AlphaFoldDB" id="A0A1M4XRZ0"/>
<feature type="transmembrane region" description="Helical" evidence="5">
    <location>
        <begin position="100"/>
        <end position="120"/>
    </location>
</feature>
<dbReference type="GO" id="GO:0016020">
    <property type="term" value="C:membrane"/>
    <property type="evidence" value="ECO:0007669"/>
    <property type="project" value="UniProtKB-SubCell"/>
</dbReference>
<keyword evidence="4 5" id="KW-0472">Membrane</keyword>
<feature type="transmembrane region" description="Helical" evidence="5">
    <location>
        <begin position="72"/>
        <end position="94"/>
    </location>
</feature>
<evidence type="ECO:0000256" key="2">
    <source>
        <dbReference type="ARBA" id="ARBA00022692"/>
    </source>
</evidence>
<protein>
    <submittedName>
        <fullName evidence="7">O-Antigen ligase</fullName>
    </submittedName>
</protein>
<feature type="transmembrane region" description="Helical" evidence="5">
    <location>
        <begin position="254"/>
        <end position="278"/>
    </location>
</feature>
<feature type="transmembrane region" description="Helical" evidence="5">
    <location>
        <begin position="132"/>
        <end position="156"/>
    </location>
</feature>
<sequence>MVSDLLLPRQKRLDTLFYLMIACALLGPTLGIPITEGFKLTFFRVVFVLLAGGVILKFMTEKNLEASHMYPVRWYAAFYLFWFLYATLSLTWVVSMGDGIRYLIFLGMMLPLTLSFPYFLATESKLWKMEKILCGVFVAIIFYGVFESITLLHLPSSRAFGFDSAVVTSVFNNQNDLATCITLGLPFLITALYMLEIKKKQKWFLYVTAVLAIYVLLATGSRSNTLFALPLFSVILLIVMPLSMNRKRITKKNILIGVAAILVAAVVVNVMSATFLSAEARKQAKSKLNSTFGIFSDLNREGWSVEEGDQAVVQGETGQSVTVRKFLLLNGLKFLKKSHYMGVGAGNIEPLMKGQPKVNKVNMHNWWAEVLVNFGVIIFVIYMALYVWLLWRLFILARRKISPYISTKLRWAAVSCLAALIGYGFGGIAPSTAIHFTPMWICIGIGLAVVVLGELQKKEALPKG</sequence>
<dbReference type="PANTHER" id="PTHR37422:SF23">
    <property type="entry name" value="TEICHURONIC ACID BIOSYNTHESIS PROTEIN TUAE"/>
    <property type="match status" value="1"/>
</dbReference>
<evidence type="ECO:0000259" key="6">
    <source>
        <dbReference type="Pfam" id="PF04932"/>
    </source>
</evidence>
<proteinExistence type="predicted"/>
<feature type="transmembrane region" description="Helical" evidence="5">
    <location>
        <begin position="16"/>
        <end position="35"/>
    </location>
</feature>
<evidence type="ECO:0000256" key="1">
    <source>
        <dbReference type="ARBA" id="ARBA00004141"/>
    </source>
</evidence>
<feature type="transmembrane region" description="Helical" evidence="5">
    <location>
        <begin position="41"/>
        <end position="60"/>
    </location>
</feature>
<dbReference type="InterPro" id="IPR051533">
    <property type="entry name" value="WaaL-like"/>
</dbReference>
<feature type="transmembrane region" description="Helical" evidence="5">
    <location>
        <begin position="226"/>
        <end position="242"/>
    </location>
</feature>
<feature type="transmembrane region" description="Helical" evidence="5">
    <location>
        <begin position="435"/>
        <end position="455"/>
    </location>
</feature>
<dbReference type="Pfam" id="PF04932">
    <property type="entry name" value="Wzy_C"/>
    <property type="match status" value="1"/>
</dbReference>
<dbReference type="EMBL" id="FQVL01000005">
    <property type="protein sequence ID" value="SHE96259.1"/>
    <property type="molecule type" value="Genomic_DNA"/>
</dbReference>
<evidence type="ECO:0000256" key="5">
    <source>
        <dbReference type="SAM" id="Phobius"/>
    </source>
</evidence>
<dbReference type="RefSeq" id="WP_073154758.1">
    <property type="nucleotide sequence ID" value="NZ_FQVL01000005.1"/>
</dbReference>
<dbReference type="OrthoDB" id="9255580at2"/>
<name>A0A1M4XRZ0_9BACL</name>
<keyword evidence="2 5" id="KW-0812">Transmembrane</keyword>
<feature type="domain" description="O-antigen ligase-related" evidence="6">
    <location>
        <begin position="208"/>
        <end position="383"/>
    </location>
</feature>
<keyword evidence="3 5" id="KW-1133">Transmembrane helix</keyword>
<evidence type="ECO:0000313" key="8">
    <source>
        <dbReference type="Proteomes" id="UP000184476"/>
    </source>
</evidence>
<comment type="subcellular location">
    <subcellularLocation>
        <location evidence="1">Membrane</location>
        <topology evidence="1">Multi-pass membrane protein</topology>
    </subcellularLocation>
</comment>
<organism evidence="7 8">
    <name type="scientific">Seinonella peptonophila</name>
    <dbReference type="NCBI Taxonomy" id="112248"/>
    <lineage>
        <taxon>Bacteria</taxon>
        <taxon>Bacillati</taxon>
        <taxon>Bacillota</taxon>
        <taxon>Bacilli</taxon>
        <taxon>Bacillales</taxon>
        <taxon>Thermoactinomycetaceae</taxon>
        <taxon>Seinonella</taxon>
    </lineage>
</organism>
<feature type="transmembrane region" description="Helical" evidence="5">
    <location>
        <begin position="203"/>
        <end position="220"/>
    </location>
</feature>
<accession>A0A1M4XRZ0</accession>
<reference evidence="7 8" key="1">
    <citation type="submission" date="2016-11" db="EMBL/GenBank/DDBJ databases">
        <authorList>
            <person name="Jaros S."/>
            <person name="Januszkiewicz K."/>
            <person name="Wedrychowicz H."/>
        </authorList>
    </citation>
    <scope>NUCLEOTIDE SEQUENCE [LARGE SCALE GENOMIC DNA]</scope>
    <source>
        <strain evidence="7 8">DSM 44666</strain>
    </source>
</reference>
<dbReference type="InterPro" id="IPR007016">
    <property type="entry name" value="O-antigen_ligase-rel_domated"/>
</dbReference>
<keyword evidence="8" id="KW-1185">Reference proteome</keyword>
<feature type="transmembrane region" description="Helical" evidence="5">
    <location>
        <begin position="176"/>
        <end position="196"/>
    </location>
</feature>
<dbReference type="STRING" id="112248.SAMN05444392_105147"/>